<evidence type="ECO:0000256" key="1">
    <source>
        <dbReference type="ARBA" id="ARBA00007447"/>
    </source>
</evidence>
<dbReference type="GO" id="GO:0006508">
    <property type="term" value="P:proteolysis"/>
    <property type="evidence" value="ECO:0007669"/>
    <property type="project" value="UniProtKB-KW"/>
</dbReference>
<evidence type="ECO:0000313" key="3">
    <source>
        <dbReference type="EMBL" id="CAA0818400.1"/>
    </source>
</evidence>
<proteinExistence type="inferred from homology"/>
<keyword evidence="3" id="KW-0378">Hydrolase</keyword>
<dbReference type="InterPro" id="IPR021109">
    <property type="entry name" value="Peptidase_aspartic_dom_sf"/>
</dbReference>
<name>A0A9N7RA41_STRHE</name>
<dbReference type="Pfam" id="PF14543">
    <property type="entry name" value="TAXi_N"/>
    <property type="match status" value="1"/>
</dbReference>
<keyword evidence="3" id="KW-0645">Protease</keyword>
<dbReference type="InterPro" id="IPR032861">
    <property type="entry name" value="TAXi_N"/>
</dbReference>
<protein>
    <submittedName>
        <fullName evidence="3">Eukaryotic aspartyl protease family protein</fullName>
    </submittedName>
</protein>
<dbReference type="InterPro" id="IPR032799">
    <property type="entry name" value="TAXi_C"/>
</dbReference>
<dbReference type="EMBL" id="CACSLK010016925">
    <property type="protein sequence ID" value="CAA0818400.1"/>
    <property type="molecule type" value="Genomic_DNA"/>
</dbReference>
<evidence type="ECO:0000259" key="2">
    <source>
        <dbReference type="PROSITE" id="PS51767"/>
    </source>
</evidence>
<sequence>MGRPARDMYLIADTGSDVSWTQCRPCIDCYNQSDPIYDPLASTTYKDLPCNSGECNALVSVGGWRLPIPPYLLELGRNGRGGVIVDSGTAVTRFPRKVYRVLRDAFVGMATGLPRAAVGFSLFDTCYDLSGVRRVSVPTVSFEFAGGGTLRLPAANYMVPVDGRGKFCFAFAGMEGTMSIIGNVQQQGTRVVYDVANRRIAFSPNKC</sequence>
<dbReference type="SUPFAM" id="SSF50630">
    <property type="entry name" value="Acid proteases"/>
    <property type="match status" value="2"/>
</dbReference>
<dbReference type="GO" id="GO:0004190">
    <property type="term" value="F:aspartic-type endopeptidase activity"/>
    <property type="evidence" value="ECO:0007669"/>
    <property type="project" value="InterPro"/>
</dbReference>
<comment type="similarity">
    <text evidence="1">Belongs to the peptidase A1 family.</text>
</comment>
<reference evidence="3" key="1">
    <citation type="submission" date="2019-12" db="EMBL/GenBank/DDBJ databases">
        <authorList>
            <person name="Scholes J."/>
        </authorList>
    </citation>
    <scope>NUCLEOTIDE SEQUENCE</scope>
</reference>
<dbReference type="PANTHER" id="PTHR13683">
    <property type="entry name" value="ASPARTYL PROTEASES"/>
    <property type="match status" value="1"/>
</dbReference>
<dbReference type="PANTHER" id="PTHR13683:SF679">
    <property type="entry name" value="ASPARTYL PROTEASE FAMILY PROTEIN 2"/>
    <property type="match status" value="1"/>
</dbReference>
<evidence type="ECO:0000313" key="4">
    <source>
        <dbReference type="Proteomes" id="UP001153555"/>
    </source>
</evidence>
<accession>A0A9N7RA41</accession>
<gene>
    <name evidence="3" type="ORF">SHERM_01253</name>
</gene>
<dbReference type="PROSITE" id="PS51767">
    <property type="entry name" value="PEPTIDASE_A1"/>
    <property type="match status" value="1"/>
</dbReference>
<comment type="caution">
    <text evidence="3">The sequence shown here is derived from an EMBL/GenBank/DDBJ whole genome shotgun (WGS) entry which is preliminary data.</text>
</comment>
<dbReference type="AlphaFoldDB" id="A0A9N7RA41"/>
<keyword evidence="4" id="KW-1185">Reference proteome</keyword>
<dbReference type="Proteomes" id="UP001153555">
    <property type="component" value="Unassembled WGS sequence"/>
</dbReference>
<dbReference type="Gene3D" id="2.40.70.10">
    <property type="entry name" value="Acid Proteases"/>
    <property type="match status" value="2"/>
</dbReference>
<dbReference type="OrthoDB" id="2747330at2759"/>
<dbReference type="Pfam" id="PF14541">
    <property type="entry name" value="TAXi_C"/>
    <property type="match status" value="1"/>
</dbReference>
<dbReference type="InterPro" id="IPR001461">
    <property type="entry name" value="Aspartic_peptidase_A1"/>
</dbReference>
<feature type="domain" description="Peptidase A1" evidence="2">
    <location>
        <begin position="1"/>
        <end position="203"/>
    </location>
</feature>
<organism evidence="3 4">
    <name type="scientific">Striga hermonthica</name>
    <name type="common">Purple witchweed</name>
    <name type="synonym">Buchnera hermonthica</name>
    <dbReference type="NCBI Taxonomy" id="68872"/>
    <lineage>
        <taxon>Eukaryota</taxon>
        <taxon>Viridiplantae</taxon>
        <taxon>Streptophyta</taxon>
        <taxon>Embryophyta</taxon>
        <taxon>Tracheophyta</taxon>
        <taxon>Spermatophyta</taxon>
        <taxon>Magnoliopsida</taxon>
        <taxon>eudicotyledons</taxon>
        <taxon>Gunneridae</taxon>
        <taxon>Pentapetalae</taxon>
        <taxon>asterids</taxon>
        <taxon>lamiids</taxon>
        <taxon>Lamiales</taxon>
        <taxon>Orobanchaceae</taxon>
        <taxon>Buchnereae</taxon>
        <taxon>Striga</taxon>
    </lineage>
</organism>
<dbReference type="InterPro" id="IPR033121">
    <property type="entry name" value="PEPTIDASE_A1"/>
</dbReference>